<dbReference type="SUPFAM" id="SSF56672">
    <property type="entry name" value="DNA/RNA polymerases"/>
    <property type="match status" value="1"/>
</dbReference>
<evidence type="ECO:0000313" key="3">
    <source>
        <dbReference type="Proteomes" id="UP000235388"/>
    </source>
</evidence>
<proteinExistence type="predicted"/>
<dbReference type="EMBL" id="PGCJ01001235">
    <property type="protein sequence ID" value="PLW07334.1"/>
    <property type="molecule type" value="Genomic_DNA"/>
</dbReference>
<protein>
    <recommendedName>
        <fullName evidence="1">Reverse transcriptase Ty1/copia-type domain-containing protein</fullName>
    </recommendedName>
</protein>
<keyword evidence="3" id="KW-1185">Reference proteome</keyword>
<name>A0A2N5S283_9BASI</name>
<evidence type="ECO:0000259" key="1">
    <source>
        <dbReference type="Pfam" id="PF07727"/>
    </source>
</evidence>
<reference evidence="2 3" key="1">
    <citation type="submission" date="2017-11" db="EMBL/GenBank/DDBJ databases">
        <title>De novo assembly and phasing of dikaryotic genomes from two isolates of Puccinia coronata f. sp. avenae, the causal agent of oat crown rust.</title>
        <authorList>
            <person name="Miller M.E."/>
            <person name="Zhang Y."/>
            <person name="Omidvar V."/>
            <person name="Sperschneider J."/>
            <person name="Schwessinger B."/>
            <person name="Raley C."/>
            <person name="Palmer J.M."/>
            <person name="Garnica D."/>
            <person name="Upadhyaya N."/>
            <person name="Rathjen J."/>
            <person name="Taylor J.M."/>
            <person name="Park R.F."/>
            <person name="Dodds P.N."/>
            <person name="Hirsch C.D."/>
            <person name="Kianian S.F."/>
            <person name="Figueroa M."/>
        </authorList>
    </citation>
    <scope>NUCLEOTIDE SEQUENCE [LARGE SCALE GENOMIC DNA]</scope>
    <source>
        <strain evidence="2">12NC29</strain>
    </source>
</reference>
<sequence length="361" mass="40788">MEDKNLVPTLDTSIPDEMKHQIIAPNLPLSTVKPGEDVTKHDLSYIVNCFRLRDFLDEITIEHQELLVDVLLSRPTNHSVPRTAKQALKGKDGANWLAAIKEELRNLQELGVWEVELVPDNTRILGAQWVFAKKFNSKGEIQRYKARHVAKGYSQIKGKHFDKTFAPTATFISMRLILTIVACFNWPVHSFDFVAAYLNSPIDEEVWVTAPKGLDVLPGHACQLKKALYGTKQAGRCWWQHLSGLLQAAVYQLLQYDTLIYCLKEKRTPAVIWVHVDDGIVTGLDKATIKRLKETLKSSIKIKWSEGLESIVGLSINRSPDGFCLTRLGLVNKILEEQWDGMALARAPFPTEALPEKNKVK</sequence>
<dbReference type="Pfam" id="PF07727">
    <property type="entry name" value="RVT_2"/>
    <property type="match status" value="1"/>
</dbReference>
<accession>A0A2N5S283</accession>
<gene>
    <name evidence="2" type="ORF">PCANC_25603</name>
</gene>
<comment type="caution">
    <text evidence="2">The sequence shown here is derived from an EMBL/GenBank/DDBJ whole genome shotgun (WGS) entry which is preliminary data.</text>
</comment>
<dbReference type="InterPro" id="IPR013103">
    <property type="entry name" value="RVT_2"/>
</dbReference>
<dbReference type="OrthoDB" id="2796844at2759"/>
<dbReference type="AlphaFoldDB" id="A0A2N5S283"/>
<organism evidence="2 3">
    <name type="scientific">Puccinia coronata f. sp. avenae</name>
    <dbReference type="NCBI Taxonomy" id="200324"/>
    <lineage>
        <taxon>Eukaryota</taxon>
        <taxon>Fungi</taxon>
        <taxon>Dikarya</taxon>
        <taxon>Basidiomycota</taxon>
        <taxon>Pucciniomycotina</taxon>
        <taxon>Pucciniomycetes</taxon>
        <taxon>Pucciniales</taxon>
        <taxon>Pucciniaceae</taxon>
        <taxon>Puccinia</taxon>
    </lineage>
</organism>
<dbReference type="InterPro" id="IPR043502">
    <property type="entry name" value="DNA/RNA_pol_sf"/>
</dbReference>
<feature type="domain" description="Reverse transcriptase Ty1/copia-type" evidence="1">
    <location>
        <begin position="112"/>
        <end position="337"/>
    </location>
</feature>
<evidence type="ECO:0000313" key="2">
    <source>
        <dbReference type="EMBL" id="PLW07334.1"/>
    </source>
</evidence>
<dbReference type="Proteomes" id="UP000235388">
    <property type="component" value="Unassembled WGS sequence"/>
</dbReference>
<dbReference type="STRING" id="200324.A0A2N5S283"/>